<reference evidence="2" key="1">
    <citation type="journal article" date="2012" name="Nat. Biotechnol.">
        <title>Reference genome sequence of the model plant Setaria.</title>
        <authorList>
            <person name="Bennetzen J.L."/>
            <person name="Schmutz J."/>
            <person name="Wang H."/>
            <person name="Percifield R."/>
            <person name="Hawkins J."/>
            <person name="Pontaroli A.C."/>
            <person name="Estep M."/>
            <person name="Feng L."/>
            <person name="Vaughn J.N."/>
            <person name="Grimwood J."/>
            <person name="Jenkins J."/>
            <person name="Barry K."/>
            <person name="Lindquist E."/>
            <person name="Hellsten U."/>
            <person name="Deshpande S."/>
            <person name="Wang X."/>
            <person name="Wu X."/>
            <person name="Mitros T."/>
            <person name="Triplett J."/>
            <person name="Yang X."/>
            <person name="Ye C.Y."/>
            <person name="Mauro-Herrera M."/>
            <person name="Wang L."/>
            <person name="Li P."/>
            <person name="Sharma M."/>
            <person name="Sharma R."/>
            <person name="Ronald P.C."/>
            <person name="Panaud O."/>
            <person name="Kellogg E.A."/>
            <person name="Brutnell T.P."/>
            <person name="Doust A.N."/>
            <person name="Tuskan G.A."/>
            <person name="Rokhsar D."/>
            <person name="Devos K.M."/>
        </authorList>
    </citation>
    <scope>NUCLEOTIDE SEQUENCE [LARGE SCALE GENOMIC DNA]</scope>
    <source>
        <strain evidence="2">cv. Yugu1</strain>
    </source>
</reference>
<dbReference type="AlphaFoldDB" id="K3XTJ8"/>
<dbReference type="HOGENOM" id="CLU_3280474_0_0_1"/>
<dbReference type="EMBL" id="AGNK02003157">
    <property type="status" value="NOT_ANNOTATED_CDS"/>
    <property type="molecule type" value="Genomic_DNA"/>
</dbReference>
<dbReference type="Proteomes" id="UP000004995">
    <property type="component" value="Unassembled WGS sequence"/>
</dbReference>
<accession>K3XTJ8</accession>
<dbReference type="EnsemblPlants" id="KQL05721">
    <property type="protein sequence ID" value="KQL05721"/>
    <property type="gene ID" value="SETIT_005255mg"/>
</dbReference>
<evidence type="ECO:0000313" key="2">
    <source>
        <dbReference type="Proteomes" id="UP000004995"/>
    </source>
</evidence>
<name>K3XTJ8_SETIT</name>
<organism evidence="1 2">
    <name type="scientific">Setaria italica</name>
    <name type="common">Foxtail millet</name>
    <name type="synonym">Panicum italicum</name>
    <dbReference type="NCBI Taxonomy" id="4555"/>
    <lineage>
        <taxon>Eukaryota</taxon>
        <taxon>Viridiplantae</taxon>
        <taxon>Streptophyta</taxon>
        <taxon>Embryophyta</taxon>
        <taxon>Tracheophyta</taxon>
        <taxon>Spermatophyta</taxon>
        <taxon>Magnoliopsida</taxon>
        <taxon>Liliopsida</taxon>
        <taxon>Poales</taxon>
        <taxon>Poaceae</taxon>
        <taxon>PACMAD clade</taxon>
        <taxon>Panicoideae</taxon>
        <taxon>Panicodae</taxon>
        <taxon>Paniceae</taxon>
        <taxon>Cenchrinae</taxon>
        <taxon>Setaria</taxon>
    </lineage>
</organism>
<keyword evidence="2" id="KW-1185">Reference proteome</keyword>
<reference evidence="1" key="2">
    <citation type="submission" date="2018-08" db="UniProtKB">
        <authorList>
            <consortium name="EnsemblPlants"/>
        </authorList>
    </citation>
    <scope>IDENTIFICATION</scope>
    <source>
        <strain evidence="1">Yugu1</strain>
    </source>
</reference>
<evidence type="ECO:0000313" key="1">
    <source>
        <dbReference type="EnsemblPlants" id="KQL05721"/>
    </source>
</evidence>
<proteinExistence type="predicted"/>
<dbReference type="Gramene" id="KQL05721">
    <property type="protein sequence ID" value="KQL05721"/>
    <property type="gene ID" value="SETIT_005255mg"/>
</dbReference>
<sequence>MWFIRRAISQTFAVPTLMYLLRYFLSTNQEAHNKIDYNSYR</sequence>
<dbReference type="InParanoid" id="K3XTJ8"/>
<protein>
    <submittedName>
        <fullName evidence="1">Uncharacterized protein</fullName>
    </submittedName>
</protein>